<dbReference type="AlphaFoldDB" id="A0A433U7N5"/>
<dbReference type="Proteomes" id="UP000271974">
    <property type="component" value="Unassembled WGS sequence"/>
</dbReference>
<evidence type="ECO:0000313" key="4">
    <source>
        <dbReference type="Proteomes" id="UP000271974"/>
    </source>
</evidence>
<dbReference type="PROSITE" id="PS51029">
    <property type="entry name" value="MADF"/>
    <property type="match status" value="1"/>
</dbReference>
<protein>
    <recommendedName>
        <fullName evidence="2">MADF domain-containing protein</fullName>
    </recommendedName>
</protein>
<dbReference type="EMBL" id="RQTK01000047">
    <property type="protein sequence ID" value="RUS89817.1"/>
    <property type="molecule type" value="Genomic_DNA"/>
</dbReference>
<gene>
    <name evidence="3" type="ORF">EGW08_002429</name>
</gene>
<feature type="region of interest" description="Disordered" evidence="1">
    <location>
        <begin position="156"/>
        <end position="195"/>
    </location>
</feature>
<dbReference type="PANTHER" id="PTHR12243">
    <property type="entry name" value="MADF DOMAIN TRANSCRIPTION FACTOR"/>
    <property type="match status" value="1"/>
</dbReference>
<sequence length="285" mass="32556">MNSLNDDDLLSAVQARPALYDKTHRDHCNREISKKLWTEIAQETGVDSLICKTRWNSMRDYFLRKYREGARPGQPLASGKRLWPYFEMLSFLMPHVNTSIREHETSRESTEEYDGLVLNGLLSQKDSDYSMGKYELEETNDTCNLHSPPIVFAKQEPLSRSPSPARSESELTHTAAITPTVRPSSSTPCSRSTKKRKVVPYSGHKSYKTVRNCENSHEHFFRSIMPMLERFSDVDTLMFRSEVNALVLKCLHKQEDLPVITSAVSQAGDAPDCYSVYLQPEESPE</sequence>
<dbReference type="InterPro" id="IPR006578">
    <property type="entry name" value="MADF-dom"/>
</dbReference>
<evidence type="ECO:0000313" key="3">
    <source>
        <dbReference type="EMBL" id="RUS89817.1"/>
    </source>
</evidence>
<keyword evidence="4" id="KW-1185">Reference proteome</keyword>
<name>A0A433U7N5_ELYCH</name>
<reference evidence="3 4" key="1">
    <citation type="submission" date="2019-01" db="EMBL/GenBank/DDBJ databases">
        <title>A draft genome assembly of the solar-powered sea slug Elysia chlorotica.</title>
        <authorList>
            <person name="Cai H."/>
            <person name="Li Q."/>
            <person name="Fang X."/>
            <person name="Li J."/>
            <person name="Curtis N.E."/>
            <person name="Altenburger A."/>
            <person name="Shibata T."/>
            <person name="Feng M."/>
            <person name="Maeda T."/>
            <person name="Schwartz J.A."/>
            <person name="Shigenobu S."/>
            <person name="Lundholm N."/>
            <person name="Nishiyama T."/>
            <person name="Yang H."/>
            <person name="Hasebe M."/>
            <person name="Li S."/>
            <person name="Pierce S.K."/>
            <person name="Wang J."/>
        </authorList>
    </citation>
    <scope>NUCLEOTIDE SEQUENCE [LARGE SCALE GENOMIC DNA]</scope>
    <source>
        <strain evidence="3">EC2010</strain>
        <tissue evidence="3">Whole organism of an adult</tissue>
    </source>
</reference>
<dbReference type="InterPro" id="IPR039353">
    <property type="entry name" value="TF_Adf1"/>
</dbReference>
<proteinExistence type="predicted"/>
<dbReference type="GO" id="GO:0005667">
    <property type="term" value="C:transcription regulator complex"/>
    <property type="evidence" value="ECO:0007669"/>
    <property type="project" value="TreeGrafter"/>
</dbReference>
<organism evidence="3 4">
    <name type="scientific">Elysia chlorotica</name>
    <name type="common">Eastern emerald elysia</name>
    <name type="synonym">Sea slug</name>
    <dbReference type="NCBI Taxonomy" id="188477"/>
    <lineage>
        <taxon>Eukaryota</taxon>
        <taxon>Metazoa</taxon>
        <taxon>Spiralia</taxon>
        <taxon>Lophotrochozoa</taxon>
        <taxon>Mollusca</taxon>
        <taxon>Gastropoda</taxon>
        <taxon>Heterobranchia</taxon>
        <taxon>Euthyneura</taxon>
        <taxon>Panpulmonata</taxon>
        <taxon>Sacoglossa</taxon>
        <taxon>Placobranchoidea</taxon>
        <taxon>Plakobranchidae</taxon>
        <taxon>Elysia</taxon>
    </lineage>
</organism>
<dbReference type="OrthoDB" id="6146570at2759"/>
<feature type="compositionally biased region" description="Low complexity" evidence="1">
    <location>
        <begin position="178"/>
        <end position="191"/>
    </location>
</feature>
<dbReference type="GO" id="GO:0006357">
    <property type="term" value="P:regulation of transcription by RNA polymerase II"/>
    <property type="evidence" value="ECO:0007669"/>
    <property type="project" value="TreeGrafter"/>
</dbReference>
<dbReference type="PANTHER" id="PTHR12243:SF67">
    <property type="entry name" value="COREPRESSOR OF PANGOLIN, ISOFORM A-RELATED"/>
    <property type="match status" value="1"/>
</dbReference>
<feature type="compositionally biased region" description="Low complexity" evidence="1">
    <location>
        <begin position="156"/>
        <end position="166"/>
    </location>
</feature>
<feature type="domain" description="MADF" evidence="2">
    <location>
        <begin position="8"/>
        <end position="97"/>
    </location>
</feature>
<comment type="caution">
    <text evidence="3">The sequence shown here is derived from an EMBL/GenBank/DDBJ whole genome shotgun (WGS) entry which is preliminary data.</text>
</comment>
<evidence type="ECO:0000256" key="1">
    <source>
        <dbReference type="SAM" id="MobiDB-lite"/>
    </source>
</evidence>
<dbReference type="SMART" id="SM00595">
    <property type="entry name" value="MADF"/>
    <property type="match status" value="1"/>
</dbReference>
<evidence type="ECO:0000259" key="2">
    <source>
        <dbReference type="PROSITE" id="PS51029"/>
    </source>
</evidence>
<accession>A0A433U7N5</accession>
<dbReference type="GO" id="GO:0005634">
    <property type="term" value="C:nucleus"/>
    <property type="evidence" value="ECO:0007669"/>
    <property type="project" value="TreeGrafter"/>
</dbReference>
<dbReference type="Pfam" id="PF10545">
    <property type="entry name" value="MADF_DNA_bdg"/>
    <property type="match status" value="1"/>
</dbReference>